<evidence type="ECO:0008006" key="4">
    <source>
        <dbReference type="Google" id="ProtNLM"/>
    </source>
</evidence>
<accession>A0A1Q3C9A9</accession>
<dbReference type="InParanoid" id="A0A1Q3C9A9"/>
<evidence type="ECO:0000313" key="3">
    <source>
        <dbReference type="Proteomes" id="UP000187406"/>
    </source>
</evidence>
<organism evidence="2 3">
    <name type="scientific">Cephalotus follicularis</name>
    <name type="common">Albany pitcher plant</name>
    <dbReference type="NCBI Taxonomy" id="3775"/>
    <lineage>
        <taxon>Eukaryota</taxon>
        <taxon>Viridiplantae</taxon>
        <taxon>Streptophyta</taxon>
        <taxon>Embryophyta</taxon>
        <taxon>Tracheophyta</taxon>
        <taxon>Spermatophyta</taxon>
        <taxon>Magnoliopsida</taxon>
        <taxon>eudicotyledons</taxon>
        <taxon>Gunneridae</taxon>
        <taxon>Pentapetalae</taxon>
        <taxon>rosids</taxon>
        <taxon>fabids</taxon>
        <taxon>Oxalidales</taxon>
        <taxon>Cephalotaceae</taxon>
        <taxon>Cephalotus</taxon>
    </lineage>
</organism>
<keyword evidence="1" id="KW-0472">Membrane</keyword>
<protein>
    <recommendedName>
        <fullName evidence="4">Methyltransferase-like protein 13</fullName>
    </recommendedName>
</protein>
<dbReference type="InterPro" id="IPR029063">
    <property type="entry name" value="SAM-dependent_MTases_sf"/>
</dbReference>
<keyword evidence="1" id="KW-0812">Transmembrane</keyword>
<keyword evidence="3" id="KW-1185">Reference proteome</keyword>
<dbReference type="EMBL" id="BDDD01001528">
    <property type="protein sequence ID" value="GAV76799.1"/>
    <property type="molecule type" value="Genomic_DNA"/>
</dbReference>
<evidence type="ECO:0000256" key="1">
    <source>
        <dbReference type="SAM" id="Phobius"/>
    </source>
</evidence>
<gene>
    <name evidence="2" type="ORF">CFOL_v3_20272</name>
</gene>
<proteinExistence type="predicted"/>
<feature type="transmembrane region" description="Helical" evidence="1">
    <location>
        <begin position="254"/>
        <end position="276"/>
    </location>
</feature>
<dbReference type="Gene3D" id="3.40.50.150">
    <property type="entry name" value="Vaccinia Virus protein VP39"/>
    <property type="match status" value="1"/>
</dbReference>
<dbReference type="AlphaFoldDB" id="A0A1Q3C9A9"/>
<name>A0A1Q3C9A9_CEPFO</name>
<evidence type="ECO:0000313" key="2">
    <source>
        <dbReference type="EMBL" id="GAV76799.1"/>
    </source>
</evidence>
<dbReference type="Proteomes" id="UP000187406">
    <property type="component" value="Unassembled WGS sequence"/>
</dbReference>
<reference evidence="3" key="1">
    <citation type="submission" date="2016-04" db="EMBL/GenBank/DDBJ databases">
        <title>Cephalotus genome sequencing.</title>
        <authorList>
            <person name="Fukushima K."/>
            <person name="Hasebe M."/>
            <person name="Fang X."/>
        </authorList>
    </citation>
    <scope>NUCLEOTIDE SEQUENCE [LARGE SCALE GENOMIC DNA]</scope>
    <source>
        <strain evidence="3">cv. St1</strain>
    </source>
</reference>
<comment type="caution">
    <text evidence="2">The sequence shown here is derived from an EMBL/GenBank/DDBJ whole genome shotgun (WGS) entry which is preliminary data.</text>
</comment>
<dbReference type="FunCoup" id="A0A1Q3C9A9">
    <property type="interactions" value="1"/>
</dbReference>
<dbReference type="OrthoDB" id="411785at2759"/>
<feature type="transmembrane region" description="Helical" evidence="1">
    <location>
        <begin position="222"/>
        <end position="242"/>
    </location>
</feature>
<keyword evidence="1" id="KW-1133">Transmembrane helix</keyword>
<dbReference type="SUPFAM" id="SSF53335">
    <property type="entry name" value="S-adenosyl-L-methionine-dependent methyltransferases"/>
    <property type="match status" value="1"/>
</dbReference>
<sequence length="460" mass="51258">MALDKAIFDTITPSRFITFTISNPNPSLSHQLIRVAVLDSPIQLTTGLPRVAAMFVPQNRETDWIFSTESGHLELLLSSPHFSRLILIGNQPSIINCPDSPPVFHRCPIDNSFEQSLKPLVIALSPNTWFKDGNFEIPILRYEDDVVCGVVLEKSVGSFVGEMLVEDVEFVSTTSKREFRRRLRFKRMPNLVQTLIRIVPEVGFELVCVKIGEVKFRPDVGVLVHGYLVPMVASLAMISGYLEERTRVGRPKALCVGVGGGALLGFLKTLLGFQVVGVEVDEEVLRIARQYFGWEDDEFIQVVVGDAIKVLKNLACRGSDWEWGDFGVNGVENDGCVVGSKFDVIMVDLDAGDLRNGISAPPLEFVRKDVLIAAKMVLCDFGVFVINVIPPSRSFYDMLICDFKEVFHELYEIDVENGESFVLIATVSDMVSSLGNHEDTFIMKLRMVISGAYVDSIRKI</sequence>